<feature type="domain" description="DRBM" evidence="4">
    <location>
        <begin position="200"/>
        <end position="236"/>
    </location>
</feature>
<evidence type="ECO:0000256" key="1">
    <source>
        <dbReference type="ARBA" id="ARBA00022884"/>
    </source>
</evidence>
<name>A0A9P0GT54_9CUCU</name>
<keyword evidence="1 2" id="KW-0694">RNA-binding</keyword>
<dbReference type="SUPFAM" id="SSF54768">
    <property type="entry name" value="dsRNA-binding domain-like"/>
    <property type="match status" value="2"/>
</dbReference>
<dbReference type="EMBL" id="OU892285">
    <property type="protein sequence ID" value="CAH1135582.1"/>
    <property type="molecule type" value="Genomic_DNA"/>
</dbReference>
<feature type="region of interest" description="Disordered" evidence="3">
    <location>
        <begin position="1"/>
        <end position="144"/>
    </location>
</feature>
<evidence type="ECO:0000313" key="5">
    <source>
        <dbReference type="EMBL" id="CAH1135582.1"/>
    </source>
</evidence>
<dbReference type="PANTHER" id="PTHR46205:SF3">
    <property type="entry name" value="LOQUACIOUS, ISOFORM B"/>
    <property type="match status" value="1"/>
</dbReference>
<dbReference type="Pfam" id="PF00035">
    <property type="entry name" value="dsrm"/>
    <property type="match status" value="2"/>
</dbReference>
<keyword evidence="6" id="KW-1185">Reference proteome</keyword>
<dbReference type="Proteomes" id="UP001152799">
    <property type="component" value="Chromosome 9"/>
</dbReference>
<accession>A0A9P0GT54</accession>
<dbReference type="GO" id="GO:0070920">
    <property type="term" value="P:regulation of regulatory ncRNA processing"/>
    <property type="evidence" value="ECO:0007669"/>
    <property type="project" value="TreeGrafter"/>
</dbReference>
<reference evidence="5" key="1">
    <citation type="submission" date="2022-01" db="EMBL/GenBank/DDBJ databases">
        <authorList>
            <person name="King R."/>
        </authorList>
    </citation>
    <scope>NUCLEOTIDE SEQUENCE</scope>
</reference>
<dbReference type="Gene3D" id="3.30.160.20">
    <property type="match status" value="2"/>
</dbReference>
<dbReference type="GO" id="GO:0003725">
    <property type="term" value="F:double-stranded RNA binding"/>
    <property type="evidence" value="ECO:0007669"/>
    <property type="project" value="TreeGrafter"/>
</dbReference>
<evidence type="ECO:0000256" key="2">
    <source>
        <dbReference type="PROSITE-ProRule" id="PRU00266"/>
    </source>
</evidence>
<dbReference type="GO" id="GO:0005737">
    <property type="term" value="C:cytoplasm"/>
    <property type="evidence" value="ECO:0007669"/>
    <property type="project" value="TreeGrafter"/>
</dbReference>
<feature type="compositionally biased region" description="Low complexity" evidence="3">
    <location>
        <begin position="14"/>
        <end position="42"/>
    </location>
</feature>
<dbReference type="GO" id="GO:0070578">
    <property type="term" value="C:RISC-loading complex"/>
    <property type="evidence" value="ECO:0007669"/>
    <property type="project" value="TreeGrafter"/>
</dbReference>
<dbReference type="PROSITE" id="PS50137">
    <property type="entry name" value="DS_RBD"/>
    <property type="match status" value="2"/>
</dbReference>
<evidence type="ECO:0000256" key="3">
    <source>
        <dbReference type="SAM" id="MobiDB-lite"/>
    </source>
</evidence>
<dbReference type="GO" id="GO:0016442">
    <property type="term" value="C:RISC complex"/>
    <property type="evidence" value="ECO:0007669"/>
    <property type="project" value="TreeGrafter"/>
</dbReference>
<dbReference type="OrthoDB" id="6363432at2759"/>
<dbReference type="GO" id="GO:0035197">
    <property type="term" value="F:siRNA binding"/>
    <property type="evidence" value="ECO:0007669"/>
    <property type="project" value="TreeGrafter"/>
</dbReference>
<gene>
    <name evidence="5" type="ORF">CEUTPL_LOCUS13941</name>
</gene>
<dbReference type="AlphaFoldDB" id="A0A9P0GT54"/>
<dbReference type="PANTHER" id="PTHR46205">
    <property type="entry name" value="LOQUACIOUS, ISOFORM B"/>
    <property type="match status" value="1"/>
</dbReference>
<evidence type="ECO:0000313" key="6">
    <source>
        <dbReference type="Proteomes" id="UP001152799"/>
    </source>
</evidence>
<dbReference type="GO" id="GO:0030422">
    <property type="term" value="P:siRNA processing"/>
    <property type="evidence" value="ECO:0007669"/>
    <property type="project" value="TreeGrafter"/>
</dbReference>
<dbReference type="InterPro" id="IPR051247">
    <property type="entry name" value="RLC_Component"/>
</dbReference>
<dbReference type="CDD" id="cd00048">
    <property type="entry name" value="DSRM_SF"/>
    <property type="match status" value="1"/>
</dbReference>
<proteinExistence type="predicted"/>
<sequence length="399" mass="43436">MSYNTRRNPVFGGNSNQNQSSNVGARRTGGFVPGGQQQVQTGYSPVKPEPQSPVVRPGGAPTAAKPVVQQQQTPAKPAVQTPTKPAVQTPAKPAVQQQQTPANPAVQKEQTAPTAALISTDPSDFMDIAESGNGNAETPRKKFWPKGTANKISRAEKARRRNLKLSKILQPKNAVMILNELIKGCVYNVEEVPVKIDVNQFRGTVSFDGLEFAGTGKNKIAAKNSAAETALKHLVKNKKIGTLKKEEEEAEKMEIGEEDGQQVMPWSHIASFAMFKLFSAWGEDPNTVKVQDQQGNLLTGPAAPVPRDPKPAKKMPDHPETMNPLMLVHQMLPNAVWEEVGKTGNPPNIIFQMKVTIGNKSFSGTGSNKKMAKRMAAFTACHELLNVTYPSEVWMPLYN</sequence>
<dbReference type="SMART" id="SM00358">
    <property type="entry name" value="DSRM"/>
    <property type="match status" value="2"/>
</dbReference>
<protein>
    <recommendedName>
        <fullName evidence="4">DRBM domain-containing protein</fullName>
    </recommendedName>
</protein>
<organism evidence="5 6">
    <name type="scientific">Ceutorhynchus assimilis</name>
    <name type="common">cabbage seed weevil</name>
    <dbReference type="NCBI Taxonomy" id="467358"/>
    <lineage>
        <taxon>Eukaryota</taxon>
        <taxon>Metazoa</taxon>
        <taxon>Ecdysozoa</taxon>
        <taxon>Arthropoda</taxon>
        <taxon>Hexapoda</taxon>
        <taxon>Insecta</taxon>
        <taxon>Pterygota</taxon>
        <taxon>Neoptera</taxon>
        <taxon>Endopterygota</taxon>
        <taxon>Coleoptera</taxon>
        <taxon>Polyphaga</taxon>
        <taxon>Cucujiformia</taxon>
        <taxon>Curculionidae</taxon>
        <taxon>Ceutorhynchinae</taxon>
        <taxon>Ceutorhynchus</taxon>
    </lineage>
</organism>
<evidence type="ECO:0000259" key="4">
    <source>
        <dbReference type="PROSITE" id="PS50137"/>
    </source>
</evidence>
<feature type="compositionally biased region" description="Polar residues" evidence="3">
    <location>
        <begin position="95"/>
        <end position="113"/>
    </location>
</feature>
<feature type="domain" description="DRBM" evidence="4">
    <location>
        <begin position="317"/>
        <end position="386"/>
    </location>
</feature>
<dbReference type="GO" id="GO:0005634">
    <property type="term" value="C:nucleus"/>
    <property type="evidence" value="ECO:0007669"/>
    <property type="project" value="TreeGrafter"/>
</dbReference>
<dbReference type="InterPro" id="IPR014720">
    <property type="entry name" value="dsRBD_dom"/>
</dbReference>